<accession>A0A6L5YF24</accession>
<dbReference type="Pfam" id="PF01966">
    <property type="entry name" value="HD"/>
    <property type="match status" value="1"/>
</dbReference>
<dbReference type="InterPro" id="IPR003607">
    <property type="entry name" value="HD/PDEase_dom"/>
</dbReference>
<name>A0A6L5YF24_9BACT</name>
<evidence type="ECO:0000313" key="3">
    <source>
        <dbReference type="Proteomes" id="UP000473699"/>
    </source>
</evidence>
<protein>
    <submittedName>
        <fullName evidence="2">HD domain-containing protein</fullName>
    </submittedName>
</protein>
<feature type="domain" description="HD" evidence="1">
    <location>
        <begin position="22"/>
        <end position="116"/>
    </location>
</feature>
<dbReference type="SUPFAM" id="SSF109604">
    <property type="entry name" value="HD-domain/PDEase-like"/>
    <property type="match status" value="1"/>
</dbReference>
<sequence length="174" mass="19287">MNPKHARLLAAAIRYDRGDARRIQHFVKVHDLAAAIGALEGLDEETQFILETAAILHDIGIHQAEATHGNGHGKYQEREGPGVAEAILRELGGYGEAQIERVKYLIAHHHTYGDIDGADYQILVEADFLVNVFEEGFDCHGPAEKVRERIFKTATGKRFLDDMFAAGAYHPLTS</sequence>
<reference evidence="2 3" key="1">
    <citation type="submission" date="2019-08" db="EMBL/GenBank/DDBJ databases">
        <title>In-depth cultivation of the pig gut microbiome towards novel bacterial diversity and tailored functional studies.</title>
        <authorList>
            <person name="Wylensek D."/>
            <person name="Hitch T.C.A."/>
            <person name="Clavel T."/>
        </authorList>
    </citation>
    <scope>NUCLEOTIDE SEQUENCE [LARGE SCALE GENOMIC DNA]</scope>
    <source>
        <strain evidence="2 3">SM-530-WT-4B</strain>
    </source>
</reference>
<dbReference type="EMBL" id="VUNH01000010">
    <property type="protein sequence ID" value="MST56297.1"/>
    <property type="molecule type" value="Genomic_DNA"/>
</dbReference>
<dbReference type="Gene3D" id="1.10.3210.10">
    <property type="entry name" value="Hypothetical protein af1432"/>
    <property type="match status" value="1"/>
</dbReference>
<evidence type="ECO:0000313" key="2">
    <source>
        <dbReference type="EMBL" id="MST56297.1"/>
    </source>
</evidence>
<dbReference type="RefSeq" id="WP_154529377.1">
    <property type="nucleotide sequence ID" value="NZ_VUNH01000010.1"/>
</dbReference>
<dbReference type="Proteomes" id="UP000473699">
    <property type="component" value="Unassembled WGS sequence"/>
</dbReference>
<gene>
    <name evidence="2" type="ORF">FYJ74_09665</name>
</gene>
<keyword evidence="3" id="KW-1185">Reference proteome</keyword>
<comment type="caution">
    <text evidence="2">The sequence shown here is derived from an EMBL/GenBank/DDBJ whole genome shotgun (WGS) entry which is preliminary data.</text>
</comment>
<evidence type="ECO:0000259" key="1">
    <source>
        <dbReference type="Pfam" id="PF01966"/>
    </source>
</evidence>
<dbReference type="InterPro" id="IPR006674">
    <property type="entry name" value="HD_domain"/>
</dbReference>
<dbReference type="AlphaFoldDB" id="A0A6L5YF24"/>
<proteinExistence type="predicted"/>
<organism evidence="2 3">
    <name type="scientific">Pyramidobacter porci</name>
    <dbReference type="NCBI Taxonomy" id="2605789"/>
    <lineage>
        <taxon>Bacteria</taxon>
        <taxon>Thermotogati</taxon>
        <taxon>Synergistota</taxon>
        <taxon>Synergistia</taxon>
        <taxon>Synergistales</taxon>
        <taxon>Dethiosulfovibrionaceae</taxon>
        <taxon>Pyramidobacter</taxon>
    </lineage>
</organism>
<dbReference type="CDD" id="cd00077">
    <property type="entry name" value="HDc"/>
    <property type="match status" value="1"/>
</dbReference>